<dbReference type="SUPFAM" id="SSF46785">
    <property type="entry name" value="Winged helix' DNA-binding domain"/>
    <property type="match status" value="1"/>
</dbReference>
<dbReference type="Pfam" id="PF13412">
    <property type="entry name" value="HTH_24"/>
    <property type="match status" value="1"/>
</dbReference>
<gene>
    <name evidence="4" type="ORF">FC49_GL001041</name>
</gene>
<comment type="similarity">
    <text evidence="2">Belongs to the ROK (NagC/XylR) family.</text>
</comment>
<dbReference type="AlphaFoldDB" id="A0A0R1W9E7"/>
<dbReference type="InterPro" id="IPR036388">
    <property type="entry name" value="WH-like_DNA-bd_sf"/>
</dbReference>
<reference evidence="4 5" key="1">
    <citation type="journal article" date="2015" name="Genome Announc.">
        <title>Expanding the biotechnology potential of lactobacilli through comparative genomics of 213 strains and associated genera.</title>
        <authorList>
            <person name="Sun Z."/>
            <person name="Harris H.M."/>
            <person name="McCann A."/>
            <person name="Guo C."/>
            <person name="Argimon S."/>
            <person name="Zhang W."/>
            <person name="Yang X."/>
            <person name="Jeffery I.B."/>
            <person name="Cooney J.C."/>
            <person name="Kagawa T.F."/>
            <person name="Liu W."/>
            <person name="Song Y."/>
            <person name="Salvetti E."/>
            <person name="Wrobel A."/>
            <person name="Rasinkangas P."/>
            <person name="Parkhill J."/>
            <person name="Rea M.C."/>
            <person name="O'Sullivan O."/>
            <person name="Ritari J."/>
            <person name="Douillard F.P."/>
            <person name="Paul Ross R."/>
            <person name="Yang R."/>
            <person name="Briner A.E."/>
            <person name="Felis G.E."/>
            <person name="de Vos W.M."/>
            <person name="Barrangou R."/>
            <person name="Klaenhammer T.R."/>
            <person name="Caufield P.W."/>
            <person name="Cui Y."/>
            <person name="Zhang H."/>
            <person name="O'Toole P.W."/>
        </authorList>
    </citation>
    <scope>NUCLEOTIDE SEQUENCE [LARGE SCALE GENOMIC DNA]</scope>
    <source>
        <strain evidence="4 5">DSM 4864</strain>
    </source>
</reference>
<dbReference type="RefSeq" id="WP_003712248.1">
    <property type="nucleotide sequence ID" value="NZ_AZGE01000026.1"/>
</dbReference>
<proteinExistence type="inferred from homology"/>
<evidence type="ECO:0000256" key="2">
    <source>
        <dbReference type="ARBA" id="ARBA00006479"/>
    </source>
</evidence>
<dbReference type="InterPro" id="IPR036390">
    <property type="entry name" value="WH_DNA-bd_sf"/>
</dbReference>
<organism evidence="4 5">
    <name type="scientific">Limosilactobacillus oris DSM 4864</name>
    <dbReference type="NCBI Taxonomy" id="1423779"/>
    <lineage>
        <taxon>Bacteria</taxon>
        <taxon>Bacillati</taxon>
        <taxon>Bacillota</taxon>
        <taxon>Bacilli</taxon>
        <taxon>Lactobacillales</taxon>
        <taxon>Lactobacillaceae</taxon>
        <taxon>Limosilactobacillus</taxon>
    </lineage>
</organism>
<evidence type="ECO:0000256" key="3">
    <source>
        <dbReference type="ARBA" id="ARBA00022629"/>
    </source>
</evidence>
<dbReference type="Pfam" id="PF00480">
    <property type="entry name" value="ROK"/>
    <property type="match status" value="1"/>
</dbReference>
<dbReference type="InterPro" id="IPR000600">
    <property type="entry name" value="ROK"/>
</dbReference>
<dbReference type="GO" id="GO:0042732">
    <property type="term" value="P:D-xylose metabolic process"/>
    <property type="evidence" value="ECO:0007669"/>
    <property type="project" value="UniProtKB-KW"/>
</dbReference>
<evidence type="ECO:0000256" key="1">
    <source>
        <dbReference type="ARBA" id="ARBA00002486"/>
    </source>
</evidence>
<evidence type="ECO:0000313" key="5">
    <source>
        <dbReference type="Proteomes" id="UP000050973"/>
    </source>
</evidence>
<dbReference type="PANTHER" id="PTHR18964">
    <property type="entry name" value="ROK (REPRESSOR, ORF, KINASE) FAMILY"/>
    <property type="match status" value="1"/>
</dbReference>
<comment type="caution">
    <text evidence="4">The sequence shown here is derived from an EMBL/GenBank/DDBJ whole genome shotgun (WGS) entry which is preliminary data.</text>
</comment>
<dbReference type="Gene3D" id="1.10.10.10">
    <property type="entry name" value="Winged helix-like DNA-binding domain superfamily/Winged helix DNA-binding domain"/>
    <property type="match status" value="1"/>
</dbReference>
<evidence type="ECO:0000313" key="4">
    <source>
        <dbReference type="EMBL" id="KRM14558.1"/>
    </source>
</evidence>
<dbReference type="SUPFAM" id="SSF53067">
    <property type="entry name" value="Actin-like ATPase domain"/>
    <property type="match status" value="1"/>
</dbReference>
<dbReference type="PANTHER" id="PTHR18964:SF110">
    <property type="entry name" value="TRANSCRIPTIONAL REGULATOR, XYLR-RELATED"/>
    <property type="match status" value="1"/>
</dbReference>
<keyword evidence="3" id="KW-0119">Carbohydrate metabolism</keyword>
<dbReference type="EMBL" id="AZGE01000026">
    <property type="protein sequence ID" value="KRM14558.1"/>
    <property type="molecule type" value="Genomic_DNA"/>
</dbReference>
<accession>A0A0R1W9E7</accession>
<dbReference type="InterPro" id="IPR043129">
    <property type="entry name" value="ATPase_NBD"/>
</dbReference>
<dbReference type="Gene3D" id="3.30.420.40">
    <property type="match status" value="2"/>
</dbReference>
<dbReference type="Proteomes" id="UP000050973">
    <property type="component" value="Unassembled WGS sequence"/>
</dbReference>
<keyword evidence="3" id="KW-0859">Xylose metabolism</keyword>
<name>A0A0R1W9E7_9LACO</name>
<protein>
    <submittedName>
        <fullName evidence="4">ROK family protein</fullName>
    </submittedName>
</protein>
<sequence length="372" mass="41214">MKTKTMQSIQRSNYSNIYHLLMSNDKLSKQMIADELGLSLPTVTGNLNQLIDQELIMKNGQLESKIGRRATAYSVNPNAFLSIGIEVFQKYATITVINLKHEVLAIHTVNIPFANNEQYATALADQVRWLLQNNGYNEKSILGAGIGIQGLIDGAGTTVLWGKILGCTGMRADLFSQFLPFPVRFYHDADCVAAAEYAVEPNDEIVLSIGEHFGSAIITDGKILRSTKGRDGTMEHISINPRNGRPCYCGRRGCIETYCSLSSLLQPTETLNSFFTNLKQHNPAVEQRFSEYLDYLAESIYNLHMFIDVPIIIGGRLSKFITASILEDLRGRLKSISVFPESEQYVKVGHVADNAVAIGAAIPFIDDKLKSI</sequence>
<dbReference type="PATRIC" id="fig|1423779.3.peg.1062"/>
<comment type="function">
    <text evidence="1">Transcriptional repressor of xylose-utilizing enzymes.</text>
</comment>